<evidence type="ECO:0000313" key="1">
    <source>
        <dbReference type="EMBL" id="MBM6661924.1"/>
    </source>
</evidence>
<evidence type="ECO:0000313" key="2">
    <source>
        <dbReference type="Proteomes" id="UP000764045"/>
    </source>
</evidence>
<name>A0A938WMG3_9BACT</name>
<protein>
    <submittedName>
        <fullName evidence="1">Uncharacterized protein</fullName>
    </submittedName>
</protein>
<reference evidence="1 2" key="1">
    <citation type="journal article" date="2021" name="Sci. Rep.">
        <title>The distribution of antibiotic resistance genes in chicken gut microbiota commensals.</title>
        <authorList>
            <person name="Juricova H."/>
            <person name="Matiasovicova J."/>
            <person name="Kubasova T."/>
            <person name="Cejkova D."/>
            <person name="Rychlik I."/>
        </authorList>
    </citation>
    <scope>NUCLEOTIDE SEQUENCE [LARGE SCALE GENOMIC DNA]</scope>
    <source>
        <strain evidence="1 2">An819</strain>
    </source>
</reference>
<sequence>MPINNKAYYTLDDIQARKDELQSEIHKKGEQIGLLWNSLFTPKKANTKGELIASIITNSITAFDTFMLVRKLMSKYGGLFKSKKKR</sequence>
<keyword evidence="2" id="KW-1185">Reference proteome</keyword>
<dbReference type="AlphaFoldDB" id="A0A938WMG3"/>
<accession>A0A938WMG3</accession>
<dbReference type="RefSeq" id="WP_205109848.1">
    <property type="nucleotide sequence ID" value="NZ_CAWUJD010000001.1"/>
</dbReference>
<comment type="caution">
    <text evidence="1">The sequence shown here is derived from an EMBL/GenBank/DDBJ whole genome shotgun (WGS) entry which is preliminary data.</text>
</comment>
<dbReference type="EMBL" id="JACJJL010000014">
    <property type="protein sequence ID" value="MBM6661924.1"/>
    <property type="molecule type" value="Genomic_DNA"/>
</dbReference>
<gene>
    <name evidence="1" type="ORF">H6B30_09230</name>
</gene>
<proteinExistence type="predicted"/>
<organism evidence="1 2">
    <name type="scientific">Marseilla massiliensis</name>
    <dbReference type="NCBI Taxonomy" id="1841864"/>
    <lineage>
        <taxon>Bacteria</taxon>
        <taxon>Pseudomonadati</taxon>
        <taxon>Bacteroidota</taxon>
        <taxon>Bacteroidia</taxon>
        <taxon>Bacteroidales</taxon>
        <taxon>Prevotellaceae</taxon>
        <taxon>Marseilla</taxon>
    </lineage>
</organism>
<dbReference type="Proteomes" id="UP000764045">
    <property type="component" value="Unassembled WGS sequence"/>
</dbReference>